<dbReference type="InterPro" id="IPR035965">
    <property type="entry name" value="PAS-like_dom_sf"/>
</dbReference>
<comment type="catalytic activity">
    <reaction evidence="1">
        <text>ATP + protein L-histidine = ADP + protein N-phospho-L-histidine.</text>
        <dbReference type="EC" id="2.7.13.3"/>
    </reaction>
</comment>
<name>A0ABV7JSE9_9SPHI</name>
<dbReference type="InterPro" id="IPR029016">
    <property type="entry name" value="GAF-like_dom_sf"/>
</dbReference>
<feature type="domain" description="Histidine kinase" evidence="7">
    <location>
        <begin position="924"/>
        <end position="1137"/>
    </location>
</feature>
<reference evidence="11" key="1">
    <citation type="journal article" date="2019" name="Int. J. Syst. Evol. Microbiol.">
        <title>The Global Catalogue of Microorganisms (GCM) 10K type strain sequencing project: providing services to taxonomists for standard genome sequencing and annotation.</title>
        <authorList>
            <consortium name="The Broad Institute Genomics Platform"/>
            <consortium name="The Broad Institute Genome Sequencing Center for Infectious Disease"/>
            <person name="Wu L."/>
            <person name="Ma J."/>
        </authorList>
    </citation>
    <scope>NUCLEOTIDE SEQUENCE [LARGE SCALE GENOMIC DNA]</scope>
    <source>
        <strain evidence="11">KCTC 52416</strain>
    </source>
</reference>
<comment type="caution">
    <text evidence="10">The sequence shown here is derived from an EMBL/GenBank/DDBJ whole genome shotgun (WGS) entry which is preliminary data.</text>
</comment>
<organism evidence="10 11">
    <name type="scientific">Parapedobacter deserti</name>
    <dbReference type="NCBI Taxonomy" id="1912957"/>
    <lineage>
        <taxon>Bacteria</taxon>
        <taxon>Pseudomonadati</taxon>
        <taxon>Bacteroidota</taxon>
        <taxon>Sphingobacteriia</taxon>
        <taxon>Sphingobacteriales</taxon>
        <taxon>Sphingobacteriaceae</taxon>
        <taxon>Parapedobacter</taxon>
    </lineage>
</organism>
<evidence type="ECO:0000256" key="1">
    <source>
        <dbReference type="ARBA" id="ARBA00000085"/>
    </source>
</evidence>
<dbReference type="InterPro" id="IPR003594">
    <property type="entry name" value="HATPase_dom"/>
</dbReference>
<dbReference type="Pfam" id="PF02518">
    <property type="entry name" value="HATPase_c"/>
    <property type="match status" value="1"/>
</dbReference>
<dbReference type="SUPFAM" id="SSF55785">
    <property type="entry name" value="PYP-like sensor domain (PAS domain)"/>
    <property type="match status" value="5"/>
</dbReference>
<sequence length="1138" mass="126579">MGKNTRNNAIDEQLKITADAAPVLMWGASADKRRYVFNASWFHFTGRSLEQEQGDGWMDGVHADDLERCVAIFSAAFDAQDAFKIEYRLRRHDGVYRWVLENGAPRYLADGTFAGYVGSCTDIHDLVKSTYAATLSASMAPPTTQVDEGLEDLAARNQELEAKVRTRTEALAESEQLLYAMNEELTAANEELAATNEELIATNEELRTANEDLAESEFKTRSIIANAPFPIAVYSGREMRIVEANQAIINVWGKGDDIIGKRYAEVLPELSGQNVYEKLDAVFTTGMPFHTRNQRVDLDIAGVRKTFYFNYSFTPLKDRSGKVYGVMNTAADVTDVVLAKQQVEHSQRMLYNLILQAPVAMCFMRGPEHVVEVANTMMFELWGKPEADVLQRPIFDGLPDARGQGLEQRLDHVYRTGETFRANEQPVMLFRNGRIETVYQNFVYQAYRDNHGEIVGVIAITNDVSAQVIAKIETQKAFDQLRLSKEAAQLGMFDLDIASGRLELDERCREMFGVDHDGPLSYEDDFVRGLHPDDRGRVLAALNDAMDKPKTDGNFDVEYRTVGLEDSQMHWIRAKGNVYFDPQGNPVRLIGSVIDITEQKLNEFRLKESIERKARLAAIVETSDDAIVSKTLQGIITSWNKSAERMLGYTAEEAIGKHISLIIPPSRLQEEDYIIGEIKAGKRVDHFDTIRLTKDGREIPLSITVSPLIDDDGRIIGASKIARDISAQVAAREAARRYTERLEIVNSMVESISEDLDLNKILQKVTDGTTALVGAKFGAFFYIKRDEKGKSIVLHALSGASKEIFEALGMPRDTAVLHPTFAGEGAIRVDDITKDARYGNNPPHYGMPSGHLPVVSYLAVPVSSRSGEVIGGLFLGHPEAGKFTADHEQIVTAIATQAAIGLDNAKLYAEVTALSDKKDEFIGLASHELKTPLTSAYAYMQILARRPAGPKSGLYIEKALRQMKKLATLVNDLLDISKIEAGKLQLNITEFDLKKLTVETIELIADTYSEYRIIFETAVDACVLNSDAQRVEQVLVNLLTNAIKYSPDSYEVKVTLDCTDEEVKVGVQDFGRGIAAEELPRVFTKFYRITDGGPNVSGLGIGLYLSAEIINRLNGRLWAESKLDEGSTFWFTLPLTSN</sequence>
<dbReference type="InterPro" id="IPR000014">
    <property type="entry name" value="PAS"/>
</dbReference>
<evidence type="ECO:0000256" key="6">
    <source>
        <dbReference type="SAM" id="Coils"/>
    </source>
</evidence>
<dbReference type="SUPFAM" id="SSF47384">
    <property type="entry name" value="Homodimeric domain of signal transducing histidine kinase"/>
    <property type="match status" value="1"/>
</dbReference>
<proteinExistence type="predicted"/>
<dbReference type="InterPro" id="IPR013767">
    <property type="entry name" value="PAS_fold"/>
</dbReference>
<dbReference type="InterPro" id="IPR003018">
    <property type="entry name" value="GAF"/>
</dbReference>
<feature type="domain" description="PAC" evidence="9">
    <location>
        <begin position="683"/>
        <end position="737"/>
    </location>
</feature>
<evidence type="ECO:0000313" key="11">
    <source>
        <dbReference type="Proteomes" id="UP001595526"/>
    </source>
</evidence>
<keyword evidence="5" id="KW-0418">Kinase</keyword>
<evidence type="ECO:0000259" key="8">
    <source>
        <dbReference type="PROSITE" id="PS50112"/>
    </source>
</evidence>
<dbReference type="PANTHER" id="PTHR43304">
    <property type="entry name" value="PHYTOCHROME-LIKE PROTEIN CPH1"/>
    <property type="match status" value="1"/>
</dbReference>
<evidence type="ECO:0000256" key="5">
    <source>
        <dbReference type="ARBA" id="ARBA00022777"/>
    </source>
</evidence>
<dbReference type="Pfam" id="PF00989">
    <property type="entry name" value="PAS"/>
    <property type="match status" value="1"/>
</dbReference>
<dbReference type="EC" id="2.7.13.3" evidence="2"/>
<evidence type="ECO:0000259" key="9">
    <source>
        <dbReference type="PROSITE" id="PS50113"/>
    </source>
</evidence>
<dbReference type="SMART" id="SM00388">
    <property type="entry name" value="HisKA"/>
    <property type="match status" value="1"/>
</dbReference>
<keyword evidence="11" id="KW-1185">Reference proteome</keyword>
<evidence type="ECO:0000256" key="4">
    <source>
        <dbReference type="ARBA" id="ARBA00022679"/>
    </source>
</evidence>
<evidence type="ECO:0000259" key="7">
    <source>
        <dbReference type="PROSITE" id="PS50109"/>
    </source>
</evidence>
<dbReference type="RefSeq" id="WP_379025591.1">
    <property type="nucleotide sequence ID" value="NZ_JBHRTA010000059.1"/>
</dbReference>
<dbReference type="InterPro" id="IPR004358">
    <property type="entry name" value="Sig_transdc_His_kin-like_C"/>
</dbReference>
<dbReference type="InterPro" id="IPR036097">
    <property type="entry name" value="HisK_dim/P_sf"/>
</dbReference>
<dbReference type="SMART" id="SM00065">
    <property type="entry name" value="GAF"/>
    <property type="match status" value="1"/>
</dbReference>
<keyword evidence="6" id="KW-0175">Coiled coil</keyword>
<evidence type="ECO:0000313" key="10">
    <source>
        <dbReference type="EMBL" id="MFC3199709.1"/>
    </source>
</evidence>
<dbReference type="SMART" id="SM00091">
    <property type="entry name" value="PAS"/>
    <property type="match status" value="5"/>
</dbReference>
<dbReference type="Gene3D" id="3.30.450.40">
    <property type="match status" value="1"/>
</dbReference>
<dbReference type="Pfam" id="PF00512">
    <property type="entry name" value="HisKA"/>
    <property type="match status" value="1"/>
</dbReference>
<dbReference type="Gene3D" id="3.30.450.20">
    <property type="entry name" value="PAS domain"/>
    <property type="match status" value="5"/>
</dbReference>
<dbReference type="Pfam" id="PF08448">
    <property type="entry name" value="PAS_4"/>
    <property type="match status" value="2"/>
</dbReference>
<keyword evidence="4" id="KW-0808">Transferase</keyword>
<dbReference type="SUPFAM" id="SSF55781">
    <property type="entry name" value="GAF domain-like"/>
    <property type="match status" value="1"/>
</dbReference>
<evidence type="ECO:0000256" key="2">
    <source>
        <dbReference type="ARBA" id="ARBA00012438"/>
    </source>
</evidence>
<dbReference type="InterPro" id="IPR005467">
    <property type="entry name" value="His_kinase_dom"/>
</dbReference>
<dbReference type="NCBIfam" id="TIGR00229">
    <property type="entry name" value="sensory_box"/>
    <property type="match status" value="2"/>
</dbReference>
<dbReference type="PROSITE" id="PS50113">
    <property type="entry name" value="PAC"/>
    <property type="match status" value="3"/>
</dbReference>
<dbReference type="CDD" id="cd00082">
    <property type="entry name" value="HisKA"/>
    <property type="match status" value="1"/>
</dbReference>
<protein>
    <recommendedName>
        <fullName evidence="2">histidine kinase</fullName>
        <ecNumber evidence="2">2.7.13.3</ecNumber>
    </recommendedName>
</protein>
<dbReference type="InterPro" id="IPR000700">
    <property type="entry name" value="PAS-assoc_C"/>
</dbReference>
<feature type="domain" description="PAC" evidence="9">
    <location>
        <begin position="555"/>
        <end position="608"/>
    </location>
</feature>
<dbReference type="Pfam" id="PF08447">
    <property type="entry name" value="PAS_3"/>
    <property type="match status" value="2"/>
</dbReference>
<dbReference type="InterPro" id="IPR001610">
    <property type="entry name" value="PAC"/>
</dbReference>
<dbReference type="SMART" id="SM00086">
    <property type="entry name" value="PAC"/>
    <property type="match status" value="5"/>
</dbReference>
<accession>A0ABV7JSE9</accession>
<feature type="domain" description="PAC" evidence="9">
    <location>
        <begin position="83"/>
        <end position="135"/>
    </location>
</feature>
<dbReference type="PANTHER" id="PTHR43304:SF1">
    <property type="entry name" value="PAC DOMAIN-CONTAINING PROTEIN"/>
    <property type="match status" value="1"/>
</dbReference>
<feature type="coiled-coil region" evidence="6">
    <location>
        <begin position="150"/>
        <end position="216"/>
    </location>
</feature>
<dbReference type="Gene3D" id="1.10.287.130">
    <property type="match status" value="1"/>
</dbReference>
<dbReference type="InterPro" id="IPR036890">
    <property type="entry name" value="HATPase_C_sf"/>
</dbReference>
<dbReference type="InterPro" id="IPR013656">
    <property type="entry name" value="PAS_4"/>
</dbReference>
<dbReference type="Gene3D" id="2.10.70.100">
    <property type="match status" value="1"/>
</dbReference>
<dbReference type="Proteomes" id="UP001595526">
    <property type="component" value="Unassembled WGS sequence"/>
</dbReference>
<keyword evidence="3" id="KW-0597">Phosphoprotein</keyword>
<dbReference type="PROSITE" id="PS50109">
    <property type="entry name" value="HIS_KIN"/>
    <property type="match status" value="1"/>
</dbReference>
<dbReference type="SMART" id="SM00387">
    <property type="entry name" value="HATPase_c"/>
    <property type="match status" value="1"/>
</dbReference>
<dbReference type="InterPro" id="IPR013655">
    <property type="entry name" value="PAS_fold_3"/>
</dbReference>
<dbReference type="CDD" id="cd00130">
    <property type="entry name" value="PAS"/>
    <property type="match status" value="4"/>
</dbReference>
<dbReference type="InterPro" id="IPR052162">
    <property type="entry name" value="Sensor_kinase/Photoreceptor"/>
</dbReference>
<dbReference type="PROSITE" id="PS50112">
    <property type="entry name" value="PAS"/>
    <property type="match status" value="1"/>
</dbReference>
<evidence type="ECO:0000256" key="3">
    <source>
        <dbReference type="ARBA" id="ARBA00022553"/>
    </source>
</evidence>
<feature type="domain" description="PAS" evidence="8">
    <location>
        <begin position="612"/>
        <end position="681"/>
    </location>
</feature>
<gene>
    <name evidence="10" type="ORF">ACFOET_18975</name>
</gene>
<dbReference type="PRINTS" id="PR00344">
    <property type="entry name" value="BCTRLSENSOR"/>
</dbReference>
<dbReference type="InterPro" id="IPR003661">
    <property type="entry name" value="HisK_dim/P_dom"/>
</dbReference>
<dbReference type="SUPFAM" id="SSF55874">
    <property type="entry name" value="ATPase domain of HSP90 chaperone/DNA topoisomerase II/histidine kinase"/>
    <property type="match status" value="1"/>
</dbReference>
<dbReference type="EMBL" id="JBHRTA010000059">
    <property type="protein sequence ID" value="MFC3199709.1"/>
    <property type="molecule type" value="Genomic_DNA"/>
</dbReference>
<dbReference type="Pfam" id="PF13185">
    <property type="entry name" value="GAF_2"/>
    <property type="match status" value="1"/>
</dbReference>
<dbReference type="Gene3D" id="3.30.565.10">
    <property type="entry name" value="Histidine kinase-like ATPase, C-terminal domain"/>
    <property type="match status" value="1"/>
</dbReference>